<organism evidence="1 2">
    <name type="scientific">Danio rerio</name>
    <name type="common">Zebrafish</name>
    <name type="synonym">Brachydanio rerio</name>
    <dbReference type="NCBI Taxonomy" id="7955"/>
    <lineage>
        <taxon>Eukaryota</taxon>
        <taxon>Metazoa</taxon>
        <taxon>Chordata</taxon>
        <taxon>Craniata</taxon>
        <taxon>Vertebrata</taxon>
        <taxon>Euteleostomi</taxon>
        <taxon>Actinopterygii</taxon>
        <taxon>Neopterygii</taxon>
        <taxon>Teleostei</taxon>
        <taxon>Ostariophysi</taxon>
        <taxon>Cypriniformes</taxon>
        <taxon>Danionidae</taxon>
        <taxon>Danioninae</taxon>
        <taxon>Danio</taxon>
    </lineage>
</organism>
<proteinExistence type="predicted"/>
<gene>
    <name evidence="2" type="primary">LOC108179646</name>
</gene>
<keyword evidence="1" id="KW-1185">Reference proteome</keyword>
<evidence type="ECO:0000313" key="1">
    <source>
        <dbReference type="Proteomes" id="UP000000437"/>
    </source>
</evidence>
<accession>A0AC58HKZ3</accession>
<dbReference type="Proteomes" id="UP000000437">
    <property type="component" value="Chromosome 16"/>
</dbReference>
<protein>
    <submittedName>
        <fullName evidence="2">Uncharacterized protein isoform X1</fullName>
    </submittedName>
</protein>
<reference evidence="2" key="1">
    <citation type="submission" date="2025-08" db="UniProtKB">
        <authorList>
            <consortium name="RefSeq"/>
        </authorList>
    </citation>
    <scope>IDENTIFICATION</scope>
    <source>
        <strain evidence="2">Tuebingen</strain>
        <tissue evidence="2">Fibroblasts and whole tissue</tissue>
    </source>
</reference>
<name>A0AC58HKZ3_DANRE</name>
<dbReference type="RefSeq" id="XP_073782653.1">
    <property type="nucleotide sequence ID" value="XM_073926552.1"/>
</dbReference>
<sequence length="442" mass="51080">MVVPRKPKSSKGSQAFSFMVPKLWNRLPDNIRGSDTLSQFKTRTRLKTHLFSNGMMHECASRIFFIYIMNSSFANYSLYSLFLPGDTHPEAPRDYAVPLMRFKTCEEMIPRFPQSWTRPYPEQLLWWSWRSREHRAVTVTIFTTAVRIHQQLSVLAWWWWWGENSYITISSNAQKLMFASNYFLNISYLGVQSGTVSFKKESREGSEVKNRRTQRRIESGEDQIKKDHIEICGGNRRARGKPTQTQGEHANSTQKCQLGQQKQITLHFTSVKYWTRCSRKGMGKLCLLKWTLSNVKVHCIICVAEKTHHHLQQFSEIDVCLKLLLEHFIPRSAKCKARVCAKQVSFKMEPREGSGEDQRNQRRIGSGEDQIKEDHIKICGGNRRAQGKPTQTRGEHANSTQKCRLGQGSCAQRASHISNSLTELLITTLICRNKSKHPQDLN</sequence>
<evidence type="ECO:0000313" key="2">
    <source>
        <dbReference type="RefSeq" id="XP_073782653.1"/>
    </source>
</evidence>